<evidence type="ECO:0000256" key="5">
    <source>
        <dbReference type="ARBA" id="ARBA00022840"/>
    </source>
</evidence>
<dbReference type="InterPro" id="IPR036890">
    <property type="entry name" value="HATPase_C_sf"/>
</dbReference>
<keyword evidence="6" id="KW-0799">Topoisomerase</keyword>
<evidence type="ECO:0000256" key="3">
    <source>
        <dbReference type="ARBA" id="ARBA00012895"/>
    </source>
</evidence>
<keyword evidence="7" id="KW-0238">DNA-binding</keyword>
<keyword evidence="5 9" id="KW-0067">ATP-binding</keyword>
<proteinExistence type="inferred from homology"/>
<name>A0ABX8GKQ3_9CELL</name>
<keyword evidence="4" id="KW-0547">Nucleotide-binding</keyword>
<evidence type="ECO:0000256" key="7">
    <source>
        <dbReference type="ARBA" id="ARBA00023125"/>
    </source>
</evidence>
<dbReference type="GO" id="GO:0005524">
    <property type="term" value="F:ATP binding"/>
    <property type="evidence" value="ECO:0007669"/>
    <property type="project" value="UniProtKB-KW"/>
</dbReference>
<evidence type="ECO:0000256" key="2">
    <source>
        <dbReference type="ARBA" id="ARBA00010708"/>
    </source>
</evidence>
<dbReference type="Gene3D" id="3.30.565.10">
    <property type="entry name" value="Histidine kinase-like ATPase, C-terminal domain"/>
    <property type="match status" value="1"/>
</dbReference>
<dbReference type="PANTHER" id="PTHR45866">
    <property type="entry name" value="DNA GYRASE/TOPOISOMERASE SUBUNIT B"/>
    <property type="match status" value="1"/>
</dbReference>
<dbReference type="EMBL" id="CP076023">
    <property type="protein sequence ID" value="QWC16472.1"/>
    <property type="molecule type" value="Genomic_DNA"/>
</dbReference>
<evidence type="ECO:0000256" key="1">
    <source>
        <dbReference type="ARBA" id="ARBA00000185"/>
    </source>
</evidence>
<reference evidence="9 10" key="1">
    <citation type="submission" date="2021-05" db="EMBL/GenBank/DDBJ databases">
        <title>Novel species in genus Cellulomonas.</title>
        <authorList>
            <person name="Zhang G."/>
        </authorList>
    </citation>
    <scope>NUCLEOTIDE SEQUENCE [LARGE SCALE GENOMIC DNA]</scope>
    <source>
        <strain evidence="10">zg-ZUI157</strain>
    </source>
</reference>
<organism evidence="9 10">
    <name type="scientific">Cellulomonas dongxiuzhuiae</name>
    <dbReference type="NCBI Taxonomy" id="2819979"/>
    <lineage>
        <taxon>Bacteria</taxon>
        <taxon>Bacillati</taxon>
        <taxon>Actinomycetota</taxon>
        <taxon>Actinomycetes</taxon>
        <taxon>Micrococcales</taxon>
        <taxon>Cellulomonadaceae</taxon>
        <taxon>Cellulomonas</taxon>
    </lineage>
</organism>
<dbReference type="Proteomes" id="UP000679335">
    <property type="component" value="Chromosome"/>
</dbReference>
<evidence type="ECO:0000256" key="4">
    <source>
        <dbReference type="ARBA" id="ARBA00022741"/>
    </source>
</evidence>
<gene>
    <name evidence="9" type="ORF">KKR89_01990</name>
</gene>
<keyword evidence="10" id="KW-1185">Reference proteome</keyword>
<dbReference type="RefSeq" id="WP_208197035.1">
    <property type="nucleotide sequence ID" value="NZ_CP076023.1"/>
</dbReference>
<accession>A0ABX8GKQ3</accession>
<dbReference type="EC" id="5.6.2.2" evidence="3"/>
<sequence length="199" mass="21624">MSDRASWVTTTHAWSSDLDLAHLAEIRSRPTLYGSGGRRHLILEVLAYANEEAESRGRMGHAVVTMRADGTVTVADDGRGTDTRVDEHGDVIRKPVMSTRDVRFFDAEDCARLPDGLPRRGMSVVSAMCPVLVHENHRANGAWSQTYRHGVPDDELCAITASTATGTSVTFRVGAEVHGPESLVDSDLAGFPALQVDLR</sequence>
<evidence type="ECO:0000256" key="8">
    <source>
        <dbReference type="ARBA" id="ARBA00023235"/>
    </source>
</evidence>
<keyword evidence="8" id="KW-0413">Isomerase</keyword>
<protein>
    <recommendedName>
        <fullName evidence="3">DNA topoisomerase (ATP-hydrolyzing)</fullName>
        <ecNumber evidence="3">5.6.2.2</ecNumber>
    </recommendedName>
</protein>
<comment type="catalytic activity">
    <reaction evidence="1">
        <text>ATP-dependent breakage, passage and rejoining of double-stranded DNA.</text>
        <dbReference type="EC" id="5.6.2.2"/>
    </reaction>
</comment>
<evidence type="ECO:0000256" key="6">
    <source>
        <dbReference type="ARBA" id="ARBA00023029"/>
    </source>
</evidence>
<dbReference type="SUPFAM" id="SSF55874">
    <property type="entry name" value="ATPase domain of HSP90 chaperone/DNA topoisomerase II/histidine kinase"/>
    <property type="match status" value="1"/>
</dbReference>
<evidence type="ECO:0000313" key="10">
    <source>
        <dbReference type="Proteomes" id="UP000679335"/>
    </source>
</evidence>
<dbReference type="PANTHER" id="PTHR45866:SF1">
    <property type="entry name" value="DNA GYRASE SUBUNIT B, MITOCHONDRIAL"/>
    <property type="match status" value="1"/>
</dbReference>
<comment type="similarity">
    <text evidence="2">Belongs to the type II topoisomerase GyrB family.</text>
</comment>
<evidence type="ECO:0000313" key="9">
    <source>
        <dbReference type="EMBL" id="QWC16472.1"/>
    </source>
</evidence>